<protein>
    <submittedName>
        <fullName evidence="1">Uncharacterized protein</fullName>
    </submittedName>
</protein>
<proteinExistence type="predicted"/>
<sequence length="471" mass="52801">MPIQKYRYRFFNPPITDFPQEVLEHIFCHLVEPEPSELTGAPSWIPVTQVCRRWRRIGYDCKALWTTIPLWSRPWTEVALAHSRPLPISLLWDPDDDRQLDTDTLSRALSELPRVRDLTLDLRDQESDTCTLQNLATHSLEASPTPCMETLTLLTTDEFLHLDRLPGTLRALNVKNAVMPLATLHACHALRVLEVESSELWLTLAEMVDALAHLPRLEVLHIGAHVVPHDVREFPAGGRRPRIPLNLRSLQLTGRPSELLRIVRSLAIPPTCSAILEFAVGRASHSEAIAAAAAVEDLFHVDAQGRPPFDWMSMNQSPTQPGVTHFCATSNALPGRSLLMGMSWPLGEDVSGFALTVFPVFRGLRRLTVIDTSFMTEANWIRLSRIMPGLDVLTVRGDHEVYALLSAFGTALHHRHRVFPYLQKLNMPGTAISQPRQGERAANLAVLLQGVRQSRGAVRLCLNFEDATYAL</sequence>
<reference evidence="1" key="2">
    <citation type="journal article" date="2022" name="New Phytol.">
        <title>Evolutionary transition to the ectomycorrhizal habit in the genomes of a hyperdiverse lineage of mushroom-forming fungi.</title>
        <authorList>
            <person name="Looney B."/>
            <person name="Miyauchi S."/>
            <person name="Morin E."/>
            <person name="Drula E."/>
            <person name="Courty P.E."/>
            <person name="Kohler A."/>
            <person name="Kuo A."/>
            <person name="LaButti K."/>
            <person name="Pangilinan J."/>
            <person name="Lipzen A."/>
            <person name="Riley R."/>
            <person name="Andreopoulos W."/>
            <person name="He G."/>
            <person name="Johnson J."/>
            <person name="Nolan M."/>
            <person name="Tritt A."/>
            <person name="Barry K.W."/>
            <person name="Grigoriev I.V."/>
            <person name="Nagy L.G."/>
            <person name="Hibbett D."/>
            <person name="Henrissat B."/>
            <person name="Matheny P.B."/>
            <person name="Labbe J."/>
            <person name="Martin F.M."/>
        </authorList>
    </citation>
    <scope>NUCLEOTIDE SEQUENCE</scope>
    <source>
        <strain evidence="1">HHB10654</strain>
    </source>
</reference>
<reference evidence="1" key="1">
    <citation type="submission" date="2021-03" db="EMBL/GenBank/DDBJ databases">
        <authorList>
            <consortium name="DOE Joint Genome Institute"/>
            <person name="Ahrendt S."/>
            <person name="Looney B.P."/>
            <person name="Miyauchi S."/>
            <person name="Morin E."/>
            <person name="Drula E."/>
            <person name="Courty P.E."/>
            <person name="Chicoki N."/>
            <person name="Fauchery L."/>
            <person name="Kohler A."/>
            <person name="Kuo A."/>
            <person name="Labutti K."/>
            <person name="Pangilinan J."/>
            <person name="Lipzen A."/>
            <person name="Riley R."/>
            <person name="Andreopoulos W."/>
            <person name="He G."/>
            <person name="Johnson J."/>
            <person name="Barry K.W."/>
            <person name="Grigoriev I.V."/>
            <person name="Nagy L."/>
            <person name="Hibbett D."/>
            <person name="Henrissat B."/>
            <person name="Matheny P.B."/>
            <person name="Labbe J."/>
            <person name="Martin F."/>
        </authorList>
    </citation>
    <scope>NUCLEOTIDE SEQUENCE</scope>
    <source>
        <strain evidence="1">HHB10654</strain>
    </source>
</reference>
<name>A0ACB8SSW5_9AGAM</name>
<comment type="caution">
    <text evidence="1">The sequence shown here is derived from an EMBL/GenBank/DDBJ whole genome shotgun (WGS) entry which is preliminary data.</text>
</comment>
<keyword evidence="2" id="KW-1185">Reference proteome</keyword>
<organism evidence="1 2">
    <name type="scientific">Artomyces pyxidatus</name>
    <dbReference type="NCBI Taxonomy" id="48021"/>
    <lineage>
        <taxon>Eukaryota</taxon>
        <taxon>Fungi</taxon>
        <taxon>Dikarya</taxon>
        <taxon>Basidiomycota</taxon>
        <taxon>Agaricomycotina</taxon>
        <taxon>Agaricomycetes</taxon>
        <taxon>Russulales</taxon>
        <taxon>Auriscalpiaceae</taxon>
        <taxon>Artomyces</taxon>
    </lineage>
</organism>
<dbReference type="Proteomes" id="UP000814140">
    <property type="component" value="Unassembled WGS sequence"/>
</dbReference>
<accession>A0ACB8SSW5</accession>
<gene>
    <name evidence="1" type="ORF">BV25DRAFT_1829562</name>
</gene>
<evidence type="ECO:0000313" key="2">
    <source>
        <dbReference type="Proteomes" id="UP000814140"/>
    </source>
</evidence>
<evidence type="ECO:0000313" key="1">
    <source>
        <dbReference type="EMBL" id="KAI0058806.1"/>
    </source>
</evidence>
<dbReference type="EMBL" id="MU277231">
    <property type="protein sequence ID" value="KAI0058806.1"/>
    <property type="molecule type" value="Genomic_DNA"/>
</dbReference>